<dbReference type="AlphaFoldDB" id="A0A6A6T8D8"/>
<evidence type="ECO:0000256" key="12">
    <source>
        <dbReference type="SAM" id="MobiDB-lite"/>
    </source>
</evidence>
<dbReference type="CDD" id="cd13901">
    <property type="entry name" value="CuRO_3_MaLCC_like"/>
    <property type="match status" value="1"/>
</dbReference>
<dbReference type="InterPro" id="IPR011706">
    <property type="entry name" value="Cu-oxidase_C"/>
</dbReference>
<organism evidence="16 17">
    <name type="scientific">Lophiostoma macrostomum CBS 122681</name>
    <dbReference type="NCBI Taxonomy" id="1314788"/>
    <lineage>
        <taxon>Eukaryota</taxon>
        <taxon>Fungi</taxon>
        <taxon>Dikarya</taxon>
        <taxon>Ascomycota</taxon>
        <taxon>Pezizomycotina</taxon>
        <taxon>Dothideomycetes</taxon>
        <taxon>Pleosporomycetidae</taxon>
        <taxon>Pleosporales</taxon>
        <taxon>Lophiostomataceae</taxon>
        <taxon>Lophiostoma</taxon>
    </lineage>
</organism>
<dbReference type="FunFam" id="2.60.40.420:FF:000045">
    <property type="entry name" value="Laccase 2"/>
    <property type="match status" value="1"/>
</dbReference>
<dbReference type="InterPro" id="IPR011707">
    <property type="entry name" value="Cu-oxidase-like_N"/>
</dbReference>
<protein>
    <recommendedName>
        <fullName evidence="4">laccase</fullName>
        <ecNumber evidence="4">1.10.3.2</ecNumber>
    </recommendedName>
</protein>
<dbReference type="SUPFAM" id="SSF49503">
    <property type="entry name" value="Cupredoxins"/>
    <property type="match status" value="3"/>
</dbReference>
<dbReference type="InterPro" id="IPR045087">
    <property type="entry name" value="Cu-oxidase_fam"/>
</dbReference>
<comment type="cofactor">
    <cofactor evidence="2">
        <name>Cu cation</name>
        <dbReference type="ChEBI" id="CHEBI:23378"/>
    </cofactor>
</comment>
<evidence type="ECO:0000256" key="2">
    <source>
        <dbReference type="ARBA" id="ARBA00001935"/>
    </source>
</evidence>
<dbReference type="GO" id="GO:0052716">
    <property type="term" value="F:hydroquinone:oxygen oxidoreductase activity"/>
    <property type="evidence" value="ECO:0007669"/>
    <property type="project" value="UniProtKB-EC"/>
</dbReference>
<dbReference type="Pfam" id="PF07732">
    <property type="entry name" value="Cu-oxidase_3"/>
    <property type="match status" value="1"/>
</dbReference>
<comment type="catalytic activity">
    <reaction evidence="1">
        <text>4 hydroquinone + O2 = 4 benzosemiquinone + 2 H2O</text>
        <dbReference type="Rhea" id="RHEA:11276"/>
        <dbReference type="ChEBI" id="CHEBI:15377"/>
        <dbReference type="ChEBI" id="CHEBI:15379"/>
        <dbReference type="ChEBI" id="CHEBI:17594"/>
        <dbReference type="ChEBI" id="CHEBI:17977"/>
        <dbReference type="EC" id="1.10.3.2"/>
    </reaction>
</comment>
<reference evidence="16" key="1">
    <citation type="journal article" date="2020" name="Stud. Mycol.">
        <title>101 Dothideomycetes genomes: a test case for predicting lifestyles and emergence of pathogens.</title>
        <authorList>
            <person name="Haridas S."/>
            <person name="Albert R."/>
            <person name="Binder M."/>
            <person name="Bloem J."/>
            <person name="Labutti K."/>
            <person name="Salamov A."/>
            <person name="Andreopoulos B."/>
            <person name="Baker S."/>
            <person name="Barry K."/>
            <person name="Bills G."/>
            <person name="Bluhm B."/>
            <person name="Cannon C."/>
            <person name="Castanera R."/>
            <person name="Culley D."/>
            <person name="Daum C."/>
            <person name="Ezra D."/>
            <person name="Gonzalez J."/>
            <person name="Henrissat B."/>
            <person name="Kuo A."/>
            <person name="Liang C."/>
            <person name="Lipzen A."/>
            <person name="Lutzoni F."/>
            <person name="Magnuson J."/>
            <person name="Mondo S."/>
            <person name="Nolan M."/>
            <person name="Ohm R."/>
            <person name="Pangilinan J."/>
            <person name="Park H.-J."/>
            <person name="Ramirez L."/>
            <person name="Alfaro M."/>
            <person name="Sun H."/>
            <person name="Tritt A."/>
            <person name="Yoshinaga Y."/>
            <person name="Zwiers L.-H."/>
            <person name="Turgeon B."/>
            <person name="Goodwin S."/>
            <person name="Spatafora J."/>
            <person name="Crous P."/>
            <person name="Grigoriev I."/>
        </authorList>
    </citation>
    <scope>NUCLEOTIDE SEQUENCE</scope>
    <source>
        <strain evidence="16">CBS 122681</strain>
    </source>
</reference>
<evidence type="ECO:0000256" key="4">
    <source>
        <dbReference type="ARBA" id="ARBA00012297"/>
    </source>
</evidence>
<evidence type="ECO:0000256" key="8">
    <source>
        <dbReference type="ARBA" id="ARBA00023008"/>
    </source>
</evidence>
<dbReference type="GO" id="GO:0046274">
    <property type="term" value="P:lignin catabolic process"/>
    <property type="evidence" value="ECO:0007669"/>
    <property type="project" value="UniProtKB-KW"/>
</dbReference>
<dbReference type="PANTHER" id="PTHR11709:SF87">
    <property type="entry name" value="LACCASE"/>
    <property type="match status" value="1"/>
</dbReference>
<keyword evidence="7" id="KW-0560">Oxidoreductase</keyword>
<feature type="domain" description="Plastocyanin-like" evidence="14">
    <location>
        <begin position="410"/>
        <end position="540"/>
    </location>
</feature>
<evidence type="ECO:0000256" key="5">
    <source>
        <dbReference type="ARBA" id="ARBA00022723"/>
    </source>
</evidence>
<sequence>MVRQATPSTKTSTAATTTSSRAPDSACTNGALTRQCWGNGFSAATDFDVKWPTTGQTRSYNLQITNGTCNPDGNGEKPCQLFNGQYPGPVITANWGDTIQVTVRNKMQANGTGIHWHGIRQLNNCPNDGVPGITECPLAPADTKTYTFQATQHGTTWYHSHWSAQYGEGAFGPLVINGPASANYDFDLGAFPVNDFYYATSWRVSLQAHINLQNRVGPPTPDTILVNGTNKNANGGGSYGKVTMKQGKKYRLRLINSSVDNSIRVSLDGHQFQVISSDLIPIKPYTTNWVLLTIGQRYDVIINANQASGNYWFRAEAETACASNSGLPGRAIFTYDTATFADPTTSAAAKPANCNDESPLVPWVANTVGSSQAFIQQAGNLQVNLAQEQLTTNGQNVVVWAVNLTAINVDWDKPTLQYVKEKNTSYPRVFNLIEIPNENTWSFWIIQETPGTPVPIPHPIHLHGHDFYVLGQGTGTFDINNTPQTLTYQNPPRRDTALLPGGGWLALAFPADNPGAWLMHCHIAWHVGDGLAVQFLEAKDQSPLGGADWDATCSKWNQYALNPGYPKTDSGLKRGIL</sequence>
<evidence type="ECO:0000259" key="15">
    <source>
        <dbReference type="Pfam" id="PF07732"/>
    </source>
</evidence>
<evidence type="ECO:0000256" key="10">
    <source>
        <dbReference type="ARBA" id="ARBA00023180"/>
    </source>
</evidence>
<evidence type="ECO:0000256" key="3">
    <source>
        <dbReference type="ARBA" id="ARBA00010609"/>
    </source>
</evidence>
<feature type="region of interest" description="Disordered" evidence="12">
    <location>
        <begin position="1"/>
        <end position="27"/>
    </location>
</feature>
<dbReference type="EC" id="1.10.3.2" evidence="4"/>
<evidence type="ECO:0000256" key="9">
    <source>
        <dbReference type="ARBA" id="ARBA00023157"/>
    </source>
</evidence>
<dbReference type="FunFam" id="2.60.40.420:FF:000046">
    <property type="entry name" value="Multicopper oxidase"/>
    <property type="match status" value="1"/>
</dbReference>
<keyword evidence="17" id="KW-1185">Reference proteome</keyword>
<dbReference type="InterPro" id="IPR008972">
    <property type="entry name" value="Cupredoxin"/>
</dbReference>
<dbReference type="PANTHER" id="PTHR11709">
    <property type="entry name" value="MULTI-COPPER OXIDASE"/>
    <property type="match status" value="1"/>
</dbReference>
<dbReference type="Pfam" id="PF00394">
    <property type="entry name" value="Cu-oxidase"/>
    <property type="match status" value="1"/>
</dbReference>
<dbReference type="FunFam" id="2.60.40.420:FF:000021">
    <property type="entry name" value="Extracellular dihydrogeodin oxidase/laccase"/>
    <property type="match status" value="1"/>
</dbReference>
<dbReference type="InterPro" id="IPR002355">
    <property type="entry name" value="Cu_oxidase_Cu_BS"/>
</dbReference>
<dbReference type="GO" id="GO:0005507">
    <property type="term" value="F:copper ion binding"/>
    <property type="evidence" value="ECO:0007669"/>
    <property type="project" value="InterPro"/>
</dbReference>
<accession>A0A6A6T8D8</accession>
<evidence type="ECO:0000259" key="14">
    <source>
        <dbReference type="Pfam" id="PF07731"/>
    </source>
</evidence>
<evidence type="ECO:0000256" key="7">
    <source>
        <dbReference type="ARBA" id="ARBA00023002"/>
    </source>
</evidence>
<keyword evidence="6" id="KW-0732">Signal</keyword>
<dbReference type="Proteomes" id="UP000799324">
    <property type="component" value="Unassembled WGS sequence"/>
</dbReference>
<evidence type="ECO:0000256" key="11">
    <source>
        <dbReference type="ARBA" id="ARBA00023185"/>
    </source>
</evidence>
<dbReference type="PROSITE" id="PS00080">
    <property type="entry name" value="MULTICOPPER_OXIDASE2"/>
    <property type="match status" value="1"/>
</dbReference>
<name>A0A6A6T8D8_9PLEO</name>
<dbReference type="InterPro" id="IPR001117">
    <property type="entry name" value="Cu-oxidase_2nd"/>
</dbReference>
<keyword evidence="9" id="KW-1015">Disulfide bond</keyword>
<feature type="domain" description="Plastocyanin-like" evidence="15">
    <location>
        <begin position="64"/>
        <end position="180"/>
    </location>
</feature>
<evidence type="ECO:0000259" key="13">
    <source>
        <dbReference type="Pfam" id="PF00394"/>
    </source>
</evidence>
<evidence type="ECO:0000256" key="6">
    <source>
        <dbReference type="ARBA" id="ARBA00022729"/>
    </source>
</evidence>
<gene>
    <name evidence="16" type="ORF">K491DRAFT_599239</name>
</gene>
<keyword evidence="8" id="KW-0186">Copper</keyword>
<dbReference type="CDD" id="cd13880">
    <property type="entry name" value="CuRO_2_MaLCC_like"/>
    <property type="match status" value="1"/>
</dbReference>
<dbReference type="EMBL" id="MU004352">
    <property type="protein sequence ID" value="KAF2655213.1"/>
    <property type="molecule type" value="Genomic_DNA"/>
</dbReference>
<proteinExistence type="inferred from homology"/>
<evidence type="ECO:0000313" key="16">
    <source>
        <dbReference type="EMBL" id="KAF2655213.1"/>
    </source>
</evidence>
<dbReference type="InterPro" id="IPR033138">
    <property type="entry name" value="Cu_oxidase_CS"/>
</dbReference>
<keyword evidence="11" id="KW-0439">Lignin degradation</keyword>
<feature type="compositionally biased region" description="Low complexity" evidence="12">
    <location>
        <begin position="1"/>
        <end position="26"/>
    </location>
</feature>
<dbReference type="OrthoDB" id="2121828at2759"/>
<dbReference type="Gene3D" id="2.60.40.420">
    <property type="entry name" value="Cupredoxins - blue copper proteins"/>
    <property type="match status" value="3"/>
</dbReference>
<feature type="domain" description="Plastocyanin-like" evidence="13">
    <location>
        <begin position="193"/>
        <end position="337"/>
    </location>
</feature>
<dbReference type="PROSITE" id="PS00079">
    <property type="entry name" value="MULTICOPPER_OXIDASE1"/>
    <property type="match status" value="1"/>
</dbReference>
<dbReference type="Pfam" id="PF07731">
    <property type="entry name" value="Cu-oxidase_2"/>
    <property type="match status" value="1"/>
</dbReference>
<evidence type="ECO:0000313" key="17">
    <source>
        <dbReference type="Proteomes" id="UP000799324"/>
    </source>
</evidence>
<keyword evidence="5" id="KW-0479">Metal-binding</keyword>
<dbReference type="CDD" id="cd13854">
    <property type="entry name" value="CuRO_1_MaLCC_like"/>
    <property type="match status" value="1"/>
</dbReference>
<keyword evidence="10" id="KW-0325">Glycoprotein</keyword>
<evidence type="ECO:0000256" key="1">
    <source>
        <dbReference type="ARBA" id="ARBA00000349"/>
    </source>
</evidence>
<comment type="similarity">
    <text evidence="3">Belongs to the multicopper oxidase family.</text>
</comment>